<feature type="compositionally biased region" description="Low complexity" evidence="1">
    <location>
        <begin position="1"/>
        <end position="29"/>
    </location>
</feature>
<feature type="compositionally biased region" description="Low complexity" evidence="1">
    <location>
        <begin position="51"/>
        <end position="64"/>
    </location>
</feature>
<sequence>MVFKGRFFSSSKKSDSSSPDGSNSNSPRSFASNSPVRSDKKKSKSKDDPHSSSSATTTTAAAAACRPAQVKEGTKKKDSSKGKETLTSSSKSKHNSTLGSKTKTEAVEAASVSPILASSLGLNRIKTRSGPLPQESFFGFRGGDKGSALGASNLSRSDGKKKKEAAGAAGPTPTKSKAAGLLENWVDNGSNSDSMSTGSAQSRDQSPNVLARSRLHNGESTSEAVVGDGTRILFWHDKWVEDNSLKRLYPQLYVCCNDKETCISDVLCYQEGGNVRIWNLRFHRDFHERELEAAYSFLEFIQPRIPRGGGIDTSHWCLKGNGKFDRPSYYNIIGV</sequence>
<feature type="compositionally biased region" description="Basic and acidic residues" evidence="1">
    <location>
        <begin position="72"/>
        <end position="84"/>
    </location>
</feature>
<feature type="region of interest" description="Disordered" evidence="1">
    <location>
        <begin position="1"/>
        <end position="207"/>
    </location>
</feature>
<keyword evidence="3" id="KW-1185">Reference proteome</keyword>
<evidence type="ECO:0000313" key="2">
    <source>
        <dbReference type="EnsemblPlants" id="QL10p031124:mrna"/>
    </source>
</evidence>
<dbReference type="EMBL" id="LRBV02000010">
    <property type="status" value="NOT_ANNOTATED_CDS"/>
    <property type="molecule type" value="Genomic_DNA"/>
</dbReference>
<proteinExistence type="predicted"/>
<dbReference type="PANTHER" id="PTHR36617">
    <property type="entry name" value="PROTEIN, PUTATIVE-RELATED"/>
    <property type="match status" value="1"/>
</dbReference>
<protein>
    <submittedName>
        <fullName evidence="2">Uncharacterized protein</fullName>
    </submittedName>
</protein>
<dbReference type="AlphaFoldDB" id="A0A7N2MQS3"/>
<dbReference type="Gramene" id="QL10p031124:mrna">
    <property type="protein sequence ID" value="QL10p031124:mrna"/>
    <property type="gene ID" value="QL10p031124"/>
</dbReference>
<name>A0A7N2MQS3_QUELO</name>
<reference evidence="2" key="2">
    <citation type="submission" date="2021-01" db="UniProtKB">
        <authorList>
            <consortium name="EnsemblPlants"/>
        </authorList>
    </citation>
    <scope>IDENTIFICATION</scope>
</reference>
<feature type="compositionally biased region" description="Polar residues" evidence="1">
    <location>
        <begin position="85"/>
        <end position="101"/>
    </location>
</feature>
<dbReference type="PANTHER" id="PTHR36617:SF15">
    <property type="entry name" value="REVERSE TRANSCRIPTASE ZINC-BINDING DOMAIN-CONTAINING PROTEIN"/>
    <property type="match status" value="1"/>
</dbReference>
<accession>A0A7N2MQS3</accession>
<dbReference type="InParanoid" id="A0A7N2MQS3"/>
<dbReference type="OMA" id="SHDNISC"/>
<evidence type="ECO:0000313" key="3">
    <source>
        <dbReference type="Proteomes" id="UP000594261"/>
    </source>
</evidence>
<reference evidence="2 3" key="1">
    <citation type="journal article" date="2016" name="G3 (Bethesda)">
        <title>First Draft Assembly and Annotation of the Genome of a California Endemic Oak Quercus lobata Nee (Fagaceae).</title>
        <authorList>
            <person name="Sork V.L."/>
            <person name="Fitz-Gibbon S.T."/>
            <person name="Puiu D."/>
            <person name="Crepeau M."/>
            <person name="Gugger P.F."/>
            <person name="Sherman R."/>
            <person name="Stevens K."/>
            <person name="Langley C.H."/>
            <person name="Pellegrini M."/>
            <person name="Salzberg S.L."/>
        </authorList>
    </citation>
    <scope>NUCLEOTIDE SEQUENCE [LARGE SCALE GENOMIC DNA]</scope>
    <source>
        <strain evidence="2 3">cv. SW786</strain>
    </source>
</reference>
<evidence type="ECO:0000256" key="1">
    <source>
        <dbReference type="SAM" id="MobiDB-lite"/>
    </source>
</evidence>
<dbReference type="Proteomes" id="UP000594261">
    <property type="component" value="Chromosome 10"/>
</dbReference>
<dbReference type="EnsemblPlants" id="QL10p031124:mrna">
    <property type="protein sequence ID" value="QL10p031124:mrna"/>
    <property type="gene ID" value="QL10p031124"/>
</dbReference>
<organism evidence="2 3">
    <name type="scientific">Quercus lobata</name>
    <name type="common">Valley oak</name>
    <dbReference type="NCBI Taxonomy" id="97700"/>
    <lineage>
        <taxon>Eukaryota</taxon>
        <taxon>Viridiplantae</taxon>
        <taxon>Streptophyta</taxon>
        <taxon>Embryophyta</taxon>
        <taxon>Tracheophyta</taxon>
        <taxon>Spermatophyta</taxon>
        <taxon>Magnoliopsida</taxon>
        <taxon>eudicotyledons</taxon>
        <taxon>Gunneridae</taxon>
        <taxon>Pentapetalae</taxon>
        <taxon>rosids</taxon>
        <taxon>fabids</taxon>
        <taxon>Fagales</taxon>
        <taxon>Fagaceae</taxon>
        <taxon>Quercus</taxon>
    </lineage>
</organism>
<feature type="compositionally biased region" description="Polar residues" evidence="1">
    <location>
        <begin position="187"/>
        <end position="207"/>
    </location>
</feature>